<dbReference type="Pfam" id="PF06870">
    <property type="entry name" value="RNA_pol_I_A49"/>
    <property type="match status" value="1"/>
</dbReference>
<keyword evidence="3" id="KW-0240">DNA-directed RNA polymerase</keyword>
<sequence>MAIAPVAGGAIFPIETRCHALEYDPPAVTGPVEDMDDPETRRMANARLTAAFSSQKRQRKVARVRAERAVDASTFASSSALQDALAAATANEMSAKQLSELAGANRNIPGHDVDATNPSDAFPFELFPLLDLLDRTRWKDLSEASKKPSKMKELEADGHFDAYTLSLVPKIAEGTGVPGGDKHEESRRRKLRAKSLAALDFLIKFYVHKGVVVERREKKRKGEEEIEIDSAVPKPWILLWTDESKVHPFVQRGVVDAFTELQRSEDGTLPGADEAKRYVRPKRSKDLLCMHVILMALRVCDWTLDVTALGKKMKESLKELIPHCKELGCKLSKEGTAKTGGVTTFATLPLDGTKRLGDFLPEIKRRPQAAKKRE</sequence>
<gene>
    <name evidence="6" type="ORF">MPUS1402_LOCUS10751</name>
</gene>
<comment type="subcellular location">
    <subcellularLocation>
        <location evidence="1">Nucleus</location>
        <location evidence="1">Nucleolus</location>
    </subcellularLocation>
</comment>
<keyword evidence="5" id="KW-0539">Nucleus</keyword>
<evidence type="ECO:0000256" key="1">
    <source>
        <dbReference type="ARBA" id="ARBA00004604"/>
    </source>
</evidence>
<reference evidence="6" key="1">
    <citation type="submission" date="2021-01" db="EMBL/GenBank/DDBJ databases">
        <authorList>
            <person name="Corre E."/>
            <person name="Pelletier E."/>
            <person name="Niang G."/>
            <person name="Scheremetjew M."/>
            <person name="Finn R."/>
            <person name="Kale V."/>
            <person name="Holt S."/>
            <person name="Cochrane G."/>
            <person name="Meng A."/>
            <person name="Brown T."/>
            <person name="Cohen L."/>
        </authorList>
    </citation>
    <scope>NUCLEOTIDE SEQUENCE</scope>
    <source>
        <strain evidence="6">RCC1614</strain>
    </source>
</reference>
<name>A0A7R9TX08_MICPS</name>
<dbReference type="GO" id="GO:0006351">
    <property type="term" value="P:DNA-templated transcription"/>
    <property type="evidence" value="ECO:0007669"/>
    <property type="project" value="InterPro"/>
</dbReference>
<proteinExistence type="inferred from homology"/>
<comment type="similarity">
    <text evidence="2">Belongs to the eukaryotic RPA49/POLR1E RNA polymerase subunit family.</text>
</comment>
<evidence type="ECO:0000256" key="2">
    <source>
        <dbReference type="ARBA" id="ARBA00009430"/>
    </source>
</evidence>
<dbReference type="InterPro" id="IPR009668">
    <property type="entry name" value="RNA_pol-assoc_fac_A49-like"/>
</dbReference>
<dbReference type="GO" id="GO:0003677">
    <property type="term" value="F:DNA binding"/>
    <property type="evidence" value="ECO:0007669"/>
    <property type="project" value="InterPro"/>
</dbReference>
<evidence type="ECO:0000256" key="4">
    <source>
        <dbReference type="ARBA" id="ARBA00023163"/>
    </source>
</evidence>
<dbReference type="GO" id="GO:0000428">
    <property type="term" value="C:DNA-directed RNA polymerase complex"/>
    <property type="evidence" value="ECO:0007669"/>
    <property type="project" value="UniProtKB-KW"/>
</dbReference>
<evidence type="ECO:0000313" key="6">
    <source>
        <dbReference type="EMBL" id="CAD8247520.1"/>
    </source>
</evidence>
<accession>A0A7R9TX08</accession>
<keyword evidence="4" id="KW-0804">Transcription</keyword>
<dbReference type="AlphaFoldDB" id="A0A7R9TX08"/>
<dbReference type="EMBL" id="HBDY01014162">
    <property type="protein sequence ID" value="CAD8247520.1"/>
    <property type="molecule type" value="Transcribed_RNA"/>
</dbReference>
<organism evidence="6">
    <name type="scientific">Micromonas pusilla</name>
    <name type="common">Picoplanktonic green alga</name>
    <name type="synonym">Chromulina pusilla</name>
    <dbReference type="NCBI Taxonomy" id="38833"/>
    <lineage>
        <taxon>Eukaryota</taxon>
        <taxon>Viridiplantae</taxon>
        <taxon>Chlorophyta</taxon>
        <taxon>Mamiellophyceae</taxon>
        <taxon>Mamiellales</taxon>
        <taxon>Mamiellaceae</taxon>
        <taxon>Micromonas</taxon>
    </lineage>
</organism>
<evidence type="ECO:0000256" key="5">
    <source>
        <dbReference type="ARBA" id="ARBA00023242"/>
    </source>
</evidence>
<protein>
    <recommendedName>
        <fullName evidence="7">DNA-directed RNA polymerase I subunit RPA49</fullName>
    </recommendedName>
</protein>
<dbReference type="PANTHER" id="PTHR14440">
    <property type="entry name" value="DNA-DIRECTED RNA POLYMERASE I SUBUNIT RPA49"/>
    <property type="match status" value="1"/>
</dbReference>
<dbReference type="GO" id="GO:0005730">
    <property type="term" value="C:nucleolus"/>
    <property type="evidence" value="ECO:0007669"/>
    <property type="project" value="UniProtKB-SubCell"/>
</dbReference>
<evidence type="ECO:0000256" key="3">
    <source>
        <dbReference type="ARBA" id="ARBA00022478"/>
    </source>
</evidence>
<evidence type="ECO:0008006" key="7">
    <source>
        <dbReference type="Google" id="ProtNLM"/>
    </source>
</evidence>